<dbReference type="InterPro" id="IPR017871">
    <property type="entry name" value="ABC_transporter-like_CS"/>
</dbReference>
<evidence type="ECO:0000313" key="10">
    <source>
        <dbReference type="EMBL" id="EWY41093.1"/>
    </source>
</evidence>
<dbReference type="InterPro" id="IPR005893">
    <property type="entry name" value="PotA-like"/>
</dbReference>
<comment type="similarity">
    <text evidence="8">Belongs to the ABC transporter superfamily. Spermidine/putrescine importer (TC 3.A.1.11.1) family.</text>
</comment>
<dbReference type="InterPro" id="IPR050093">
    <property type="entry name" value="ABC_SmlMolc_Importer"/>
</dbReference>
<organism evidence="10 11">
    <name type="scientific">Skermanella stibiiresistens SB22</name>
    <dbReference type="NCBI Taxonomy" id="1385369"/>
    <lineage>
        <taxon>Bacteria</taxon>
        <taxon>Pseudomonadati</taxon>
        <taxon>Pseudomonadota</taxon>
        <taxon>Alphaproteobacteria</taxon>
        <taxon>Rhodospirillales</taxon>
        <taxon>Azospirillaceae</taxon>
        <taxon>Skermanella</taxon>
    </lineage>
</organism>
<proteinExistence type="inferred from homology"/>
<dbReference type="PROSITE" id="PS00211">
    <property type="entry name" value="ABC_TRANSPORTER_1"/>
    <property type="match status" value="1"/>
</dbReference>
<evidence type="ECO:0000256" key="2">
    <source>
        <dbReference type="ARBA" id="ARBA00022475"/>
    </source>
</evidence>
<dbReference type="PANTHER" id="PTHR42781">
    <property type="entry name" value="SPERMIDINE/PUTRESCINE IMPORT ATP-BINDING PROTEIN POTA"/>
    <property type="match status" value="1"/>
</dbReference>
<dbReference type="InterPro" id="IPR027417">
    <property type="entry name" value="P-loop_NTPase"/>
</dbReference>
<keyword evidence="6 8" id="KW-1278">Translocase</keyword>
<evidence type="ECO:0000256" key="5">
    <source>
        <dbReference type="ARBA" id="ARBA00022840"/>
    </source>
</evidence>
<evidence type="ECO:0000256" key="6">
    <source>
        <dbReference type="ARBA" id="ARBA00022967"/>
    </source>
</evidence>
<evidence type="ECO:0000256" key="3">
    <source>
        <dbReference type="ARBA" id="ARBA00022519"/>
    </source>
</evidence>
<dbReference type="InterPro" id="IPR008995">
    <property type="entry name" value="Mo/tungstate-bd_C_term_dom"/>
</dbReference>
<protein>
    <recommendedName>
        <fullName evidence="8">Spermidine/putrescine import ATP-binding protein PotA</fullName>
        <ecNumber evidence="8">7.6.2.11</ecNumber>
    </recommendedName>
</protein>
<feature type="domain" description="ABC transporter" evidence="9">
    <location>
        <begin position="22"/>
        <end position="252"/>
    </location>
</feature>
<dbReference type="FunFam" id="3.40.50.300:FF:000133">
    <property type="entry name" value="Spermidine/putrescine import ATP-binding protein PotA"/>
    <property type="match status" value="1"/>
</dbReference>
<dbReference type="RefSeq" id="WP_037449897.1">
    <property type="nucleotide sequence ID" value="NZ_AVFL01000005.1"/>
</dbReference>
<dbReference type="SMART" id="SM00382">
    <property type="entry name" value="AAA"/>
    <property type="match status" value="1"/>
</dbReference>
<dbReference type="NCBIfam" id="TIGR01187">
    <property type="entry name" value="potA"/>
    <property type="match status" value="1"/>
</dbReference>
<gene>
    <name evidence="8" type="primary">potA</name>
    <name evidence="10" type="ORF">N825_30970</name>
</gene>
<comment type="subunit">
    <text evidence="8">The complex is composed of two ATP-binding proteins (PotA), two transmembrane proteins (PotB and PotC) and a solute-binding protein (PotD).</text>
</comment>
<reference evidence="10 11" key="1">
    <citation type="submission" date="2013-08" db="EMBL/GenBank/DDBJ databases">
        <title>The genome sequence of Skermanella stibiiresistens.</title>
        <authorList>
            <person name="Zhu W."/>
            <person name="Wang G."/>
        </authorList>
    </citation>
    <scope>NUCLEOTIDE SEQUENCE [LARGE SCALE GENOMIC DNA]</scope>
    <source>
        <strain evidence="10 11">SB22</strain>
    </source>
</reference>
<accession>W9HB51</accession>
<dbReference type="PATRIC" id="fig|1385369.3.peg.1834"/>
<dbReference type="EC" id="7.6.2.11" evidence="8"/>
<dbReference type="PANTHER" id="PTHR42781:SF5">
    <property type="entry name" value="PUTRESCINE TRANSPORT ATP-BINDING PROTEIN POTG"/>
    <property type="match status" value="1"/>
</dbReference>
<evidence type="ECO:0000313" key="11">
    <source>
        <dbReference type="Proteomes" id="UP000019486"/>
    </source>
</evidence>
<evidence type="ECO:0000256" key="8">
    <source>
        <dbReference type="RuleBase" id="RU364083"/>
    </source>
</evidence>
<dbReference type="InterPro" id="IPR003439">
    <property type="entry name" value="ABC_transporter-like_ATP-bd"/>
</dbReference>
<evidence type="ECO:0000259" key="9">
    <source>
        <dbReference type="PROSITE" id="PS50893"/>
    </source>
</evidence>
<evidence type="ECO:0000256" key="1">
    <source>
        <dbReference type="ARBA" id="ARBA00022448"/>
    </source>
</evidence>
<keyword evidence="5 8" id="KW-0067">ATP-binding</keyword>
<dbReference type="Gene3D" id="2.40.50.100">
    <property type="match status" value="1"/>
</dbReference>
<sequence>MAQPNRKITLQPWQDPKEQPYVRIEKVTKKFGDFTAVDDVSLSIYRGELFSLLGGSGSGKTTLLRMLAGFEMPTSGKIFIDGVDMSNIPPYDRPVNMMFQSYALFPHMSVEQNIAFGLKQDRVARDEIKRRVAEVLELVQLGGFAKRRPHQLSGGQRQRVALARSLVKRPKLLLLDEPLGALDRRLRERTQFELVNIQEQVGITFVIVTHDQEEAMTMSSRIAVMNNGWITQVGTPAEVYEYPATKFVAEFVGSVNMFAGRILEDEPDHVLIQSEEAGCDLYINHGVPVPLGTPVSVAVRPEKMALSKEPPATATGRNLSQGTVREIAYLGNLSIYLIELDSGKMVRVTQPNFSRLTEMPITWEDRVYVTWHPFAGVVLTQ</sequence>
<evidence type="ECO:0000256" key="4">
    <source>
        <dbReference type="ARBA" id="ARBA00022741"/>
    </source>
</evidence>
<dbReference type="PROSITE" id="PS50893">
    <property type="entry name" value="ABC_TRANSPORTER_2"/>
    <property type="match status" value="1"/>
</dbReference>
<dbReference type="EMBL" id="AVFL01000005">
    <property type="protein sequence ID" value="EWY41093.1"/>
    <property type="molecule type" value="Genomic_DNA"/>
</dbReference>
<dbReference type="GO" id="GO:0016887">
    <property type="term" value="F:ATP hydrolysis activity"/>
    <property type="evidence" value="ECO:0007669"/>
    <property type="project" value="InterPro"/>
</dbReference>
<dbReference type="SUPFAM" id="SSF50331">
    <property type="entry name" value="MOP-like"/>
    <property type="match status" value="1"/>
</dbReference>
<keyword evidence="2 8" id="KW-1003">Cell membrane</keyword>
<comment type="caution">
    <text evidence="10">The sequence shown here is derived from an EMBL/GenBank/DDBJ whole genome shotgun (WGS) entry which is preliminary data.</text>
</comment>
<keyword evidence="7 8" id="KW-0472">Membrane</keyword>
<dbReference type="Pfam" id="PF00005">
    <property type="entry name" value="ABC_tran"/>
    <property type="match status" value="1"/>
</dbReference>
<dbReference type="OrthoDB" id="9802264at2"/>
<dbReference type="STRING" id="1385369.N825_30970"/>
<dbReference type="InterPro" id="IPR013611">
    <property type="entry name" value="Transp-assoc_OB_typ2"/>
</dbReference>
<dbReference type="GO" id="GO:0005524">
    <property type="term" value="F:ATP binding"/>
    <property type="evidence" value="ECO:0007669"/>
    <property type="project" value="UniProtKB-KW"/>
</dbReference>
<dbReference type="SUPFAM" id="SSF52540">
    <property type="entry name" value="P-loop containing nucleoside triphosphate hydrolases"/>
    <property type="match status" value="1"/>
</dbReference>
<dbReference type="AlphaFoldDB" id="W9HB51"/>
<dbReference type="Proteomes" id="UP000019486">
    <property type="component" value="Unassembled WGS sequence"/>
</dbReference>
<dbReference type="InterPro" id="IPR003593">
    <property type="entry name" value="AAA+_ATPase"/>
</dbReference>
<comment type="function">
    <text evidence="8">Part of the ABC transporter complex PotABCD involved in spermidine/putrescine import. Responsible for energy coupling to the transport system.</text>
</comment>
<keyword evidence="3" id="KW-0997">Cell inner membrane</keyword>
<evidence type="ECO:0000256" key="7">
    <source>
        <dbReference type="ARBA" id="ARBA00023136"/>
    </source>
</evidence>
<comment type="catalytic activity">
    <reaction evidence="8">
        <text>ATP + H2O + polyamine-[polyamine-binding protein]Side 1 = ADP + phosphate + polyamineSide 2 + [polyamine-binding protein]Side 1.</text>
        <dbReference type="EC" id="7.6.2.11"/>
    </reaction>
</comment>
<dbReference type="GO" id="GO:0015417">
    <property type="term" value="F:ABC-type polyamine transporter activity"/>
    <property type="evidence" value="ECO:0007669"/>
    <property type="project" value="UniProtKB-EC"/>
</dbReference>
<keyword evidence="11" id="KW-1185">Reference proteome</keyword>
<keyword evidence="4 8" id="KW-0547">Nucleotide-binding</keyword>
<dbReference type="GO" id="GO:0015847">
    <property type="term" value="P:putrescine transport"/>
    <property type="evidence" value="ECO:0007669"/>
    <property type="project" value="UniProtKB-ARBA"/>
</dbReference>
<dbReference type="Pfam" id="PF08402">
    <property type="entry name" value="TOBE_2"/>
    <property type="match status" value="1"/>
</dbReference>
<name>W9HB51_9PROT</name>
<dbReference type="GO" id="GO:0043190">
    <property type="term" value="C:ATP-binding cassette (ABC) transporter complex"/>
    <property type="evidence" value="ECO:0007669"/>
    <property type="project" value="InterPro"/>
</dbReference>
<dbReference type="Gene3D" id="3.40.50.300">
    <property type="entry name" value="P-loop containing nucleotide triphosphate hydrolases"/>
    <property type="match status" value="1"/>
</dbReference>
<keyword evidence="1 8" id="KW-0813">Transport</keyword>